<organism evidence="2 3">
    <name type="scientific">Photobacterium carnosum</name>
    <dbReference type="NCBI Taxonomy" id="2023717"/>
    <lineage>
        <taxon>Bacteria</taxon>
        <taxon>Pseudomonadati</taxon>
        <taxon>Pseudomonadota</taxon>
        <taxon>Gammaproteobacteria</taxon>
        <taxon>Vibrionales</taxon>
        <taxon>Vibrionaceae</taxon>
        <taxon>Photobacterium</taxon>
    </lineage>
</organism>
<comment type="caution">
    <text evidence="2">The sequence shown here is derived from an EMBL/GenBank/DDBJ whole genome shotgun (WGS) entry which is preliminary data.</text>
</comment>
<gene>
    <name evidence="2" type="ORF">CIK00_03160</name>
</gene>
<evidence type="ECO:0000313" key="2">
    <source>
        <dbReference type="EMBL" id="PLC59281.1"/>
    </source>
</evidence>
<name>A0A2N4UW78_9GAMM</name>
<dbReference type="RefSeq" id="WP_101767483.1">
    <property type="nucleotide sequence ID" value="NZ_BPPU01000003.1"/>
</dbReference>
<dbReference type="EMBL" id="NPIB01000002">
    <property type="protein sequence ID" value="PLC59281.1"/>
    <property type="molecule type" value="Genomic_DNA"/>
</dbReference>
<dbReference type="AlphaFoldDB" id="A0A2N4UW78"/>
<accession>A0A2N4UW78</accession>
<reference evidence="2 3" key="1">
    <citation type="journal article" date="2018" name="Syst. Appl. Microbiol.">
        <title>Photobacterium carnosum sp. nov., isolated from spoiled modified atmosphere packaged poultry meat.</title>
        <authorList>
            <person name="Hilgarth M."/>
            <person name="Fuertes S."/>
            <person name="Ehrmann M."/>
            <person name="Vogel R.F."/>
        </authorList>
    </citation>
    <scope>NUCLEOTIDE SEQUENCE [LARGE SCALE GENOMIC DNA]</scope>
    <source>
        <strain evidence="2 3">TMW 2.2021</strain>
    </source>
</reference>
<dbReference type="GeneID" id="69965921"/>
<evidence type="ECO:0000313" key="3">
    <source>
        <dbReference type="Proteomes" id="UP000234420"/>
    </source>
</evidence>
<feature type="compositionally biased region" description="Basic and acidic residues" evidence="1">
    <location>
        <begin position="19"/>
        <end position="36"/>
    </location>
</feature>
<proteinExistence type="predicted"/>
<keyword evidence="3" id="KW-1185">Reference proteome</keyword>
<evidence type="ECO:0000256" key="1">
    <source>
        <dbReference type="SAM" id="MobiDB-lite"/>
    </source>
</evidence>
<feature type="region of interest" description="Disordered" evidence="1">
    <location>
        <begin position="1"/>
        <end position="38"/>
    </location>
</feature>
<protein>
    <submittedName>
        <fullName evidence="2">Uncharacterized protein</fullName>
    </submittedName>
</protein>
<dbReference type="Proteomes" id="UP000234420">
    <property type="component" value="Unassembled WGS sequence"/>
</dbReference>
<sequence>MTTQVGSESKTRKPRTRNKNSEPKQEKGKGNSEPVRKPFIFEQTRKALPYDILAKSNTVLDYLNRNGGRAVGAFQRIAALNQLTQRNNDIRTRLTEWLNCRLTLSQEEVAAFEAKAISFKADVVIEPISVVVPETFTYRIDVTHPIFWRFIGIFEAVDRNIAEFENMWIAGLIDDESMIQSRNDSLTIITDLVASIYQITNASRDREGGLYDTNDYKAIMTALSAKSVMDK</sequence>